<dbReference type="Pfam" id="PF22486">
    <property type="entry name" value="MATH_2"/>
    <property type="match status" value="1"/>
</dbReference>
<dbReference type="InterPro" id="IPR018200">
    <property type="entry name" value="USP_CS"/>
</dbReference>
<dbReference type="GO" id="GO:0005829">
    <property type="term" value="C:cytosol"/>
    <property type="evidence" value="ECO:0007669"/>
    <property type="project" value="TreeGrafter"/>
</dbReference>
<dbReference type="InterPro" id="IPR008974">
    <property type="entry name" value="TRAF-like"/>
</dbReference>
<feature type="domain" description="MATH" evidence="3">
    <location>
        <begin position="48"/>
        <end position="186"/>
    </location>
</feature>
<dbReference type="GO" id="GO:0031647">
    <property type="term" value="P:regulation of protein stability"/>
    <property type="evidence" value="ECO:0007669"/>
    <property type="project" value="TreeGrafter"/>
</dbReference>
<dbReference type="InterPro" id="IPR038765">
    <property type="entry name" value="Papain-like_cys_pep_sf"/>
</dbReference>
<dbReference type="InterPro" id="IPR024729">
    <property type="entry name" value="USP7_ICP0-binding_dom"/>
</dbReference>
<comment type="caution">
    <text evidence="5">The sequence shown here is derived from an EMBL/GenBank/DDBJ whole genome shotgun (WGS) entry which is preliminary data.</text>
</comment>
<name>A0AAV8UZU1_9RHOD</name>
<keyword evidence="1" id="KW-0833">Ubl conjugation pathway</keyword>
<protein>
    <recommendedName>
        <fullName evidence="7">Ubiquitinyl hydrolase 1</fullName>
    </recommendedName>
</protein>
<dbReference type="InterPro" id="IPR001394">
    <property type="entry name" value="Peptidase_C19_UCH"/>
</dbReference>
<dbReference type="Proteomes" id="UP001157974">
    <property type="component" value="Unassembled WGS sequence"/>
</dbReference>
<dbReference type="PROSITE" id="PS50144">
    <property type="entry name" value="MATH"/>
    <property type="match status" value="1"/>
</dbReference>
<dbReference type="Pfam" id="PF12436">
    <property type="entry name" value="USP7_ICP0_bdg"/>
    <property type="match status" value="1"/>
</dbReference>
<dbReference type="Gene3D" id="3.90.70.10">
    <property type="entry name" value="Cysteine proteinases"/>
    <property type="match status" value="1"/>
</dbReference>
<sequence>MDEGRDGSLFPTAEDAKGVPEEHVDESEEEVGPASVVPPSEEQKDENSFSFTLEVTEFSTREKKLYSPEHHFGGYRWRLLVFPAGNGGVGDRSEHFSVYLDCPGPVNEADVEDPLNDGQSWMRNASFKLRVLSQKPGGKPCERESSHQFSETDCDWGFQDFALIKLLYDPKECFRVNDTVVLQVSITLQDAQPQYDSRKTTGFAGLKNQGATCYMNSLLQTLYTIGTFRRGVYQMSLPEDVNSTNITYALQRVFYDLQKGQGVVRTKKLTRSFGWDTVDAFTQHDVQELNRLLTNHLEETLKKEKKENYISKLFEGKQCNYIECVNVPYKSENHQTFLDLQLTVKGCKNIYESFDKFTEVEMLDGENKYKADGYDEPQDARMGYKILSLPPVLQLHLIRIEFDPYRGMGVKINDWYEFGNEIDLTKYVEKSDGNDVYVLHSVLVHSGDVNGGHYYAFIRPNPEEGEKWYKFDDEIVTEAKPKQALDDNFGYGGEAIADADNNHPMVTNNNIKKCTSAYWLQYIRKDHVNTILEPFSDEEVPPVLEKRLVHENEEEELRRKDRAEQLLYMSIAIVTESDMASHQGVDFVAWNKVKKMRVKKAMLLSKLLELLKAEQVLKDLSRLRIWKLGMTENRTCKAGVEPLESPDTIRLSSLITDYDDLRFTPKTYAAPDTHVRLFLEEVPEGEPLEKEDDEVLLFFKKFVPKPLPHLEFVGKVLVNASKSLTEVAADLFKNEMVSIENLSFHEEVSASEPDVQRLYGTTPLERCNLTSTGGIVIVEALSSLIREEESERNLNPGAPLNGRPIETVIDYFDYLRLRVKVKFIQRFPLEDDGIVLELLSNDEDELVRKELARGLGKRRDPDYIKLYDSASGKSLPSLGNFAFRSMTLKEMLIKADHAALRKGNALDIPSVPESKVMSIFGNQDALKTKSVDRKPVKDYQILYYELTDYPVESTLTSDGYIIEVMWSPDRRLWGANGNQSPIPDEPWKIEQFTSMKLDPDAKMKTLLDRIHAALKPPAKLTSLRLLAVETKKEIRVLSPIALEETYPDVIERVERNHGIADAHIQVLVEPNTD</sequence>
<dbReference type="SUPFAM" id="SSF54001">
    <property type="entry name" value="Cysteine proteinases"/>
    <property type="match status" value="1"/>
</dbReference>
<dbReference type="Pfam" id="PF00443">
    <property type="entry name" value="UCH"/>
    <property type="match status" value="1"/>
</dbReference>
<dbReference type="PROSITE" id="PS00973">
    <property type="entry name" value="USP_2"/>
    <property type="match status" value="1"/>
</dbReference>
<evidence type="ECO:0000313" key="5">
    <source>
        <dbReference type="EMBL" id="KAJ8908145.1"/>
    </source>
</evidence>
<dbReference type="InterPro" id="IPR028889">
    <property type="entry name" value="USP"/>
</dbReference>
<evidence type="ECO:0000256" key="1">
    <source>
        <dbReference type="ARBA" id="ARBA00022786"/>
    </source>
</evidence>
<dbReference type="SUPFAM" id="SSF49599">
    <property type="entry name" value="TRAF domain-like"/>
    <property type="match status" value="1"/>
</dbReference>
<dbReference type="EMBL" id="JAMWBK010000002">
    <property type="protein sequence ID" value="KAJ8908145.1"/>
    <property type="molecule type" value="Genomic_DNA"/>
</dbReference>
<feature type="domain" description="USP" evidence="4">
    <location>
        <begin position="204"/>
        <end position="525"/>
    </location>
</feature>
<dbReference type="CDD" id="cd00121">
    <property type="entry name" value="MATH"/>
    <property type="match status" value="1"/>
</dbReference>
<evidence type="ECO:0008006" key="7">
    <source>
        <dbReference type="Google" id="ProtNLM"/>
    </source>
</evidence>
<dbReference type="PROSITE" id="PS00972">
    <property type="entry name" value="USP_1"/>
    <property type="match status" value="1"/>
</dbReference>
<dbReference type="InterPro" id="IPR002083">
    <property type="entry name" value="MATH/TRAF_dom"/>
</dbReference>
<feature type="region of interest" description="Disordered" evidence="2">
    <location>
        <begin position="1"/>
        <end position="47"/>
    </location>
</feature>
<dbReference type="GO" id="GO:0016579">
    <property type="term" value="P:protein deubiquitination"/>
    <property type="evidence" value="ECO:0007669"/>
    <property type="project" value="InterPro"/>
</dbReference>
<dbReference type="InterPro" id="IPR050164">
    <property type="entry name" value="Peptidase_C19"/>
</dbReference>
<dbReference type="PROSITE" id="PS50235">
    <property type="entry name" value="USP_3"/>
    <property type="match status" value="1"/>
</dbReference>
<evidence type="ECO:0000259" key="4">
    <source>
        <dbReference type="PROSITE" id="PS50235"/>
    </source>
</evidence>
<evidence type="ECO:0000313" key="6">
    <source>
        <dbReference type="Proteomes" id="UP001157974"/>
    </source>
</evidence>
<dbReference type="SMART" id="SM00061">
    <property type="entry name" value="MATH"/>
    <property type="match status" value="1"/>
</dbReference>
<keyword evidence="6" id="KW-1185">Reference proteome</keyword>
<dbReference type="AlphaFoldDB" id="A0AAV8UZU1"/>
<reference evidence="5 6" key="1">
    <citation type="journal article" date="2023" name="Nat. Commun.">
        <title>Origin of minicircular mitochondrial genomes in red algae.</title>
        <authorList>
            <person name="Lee Y."/>
            <person name="Cho C.H."/>
            <person name="Lee Y.M."/>
            <person name="Park S.I."/>
            <person name="Yang J.H."/>
            <person name="West J.A."/>
            <person name="Bhattacharya D."/>
            <person name="Yoon H.S."/>
        </authorList>
    </citation>
    <scope>NUCLEOTIDE SEQUENCE [LARGE SCALE GENOMIC DNA]</scope>
    <source>
        <strain evidence="5 6">CCMP1338</strain>
        <tissue evidence="5">Whole cell</tissue>
    </source>
</reference>
<evidence type="ECO:0000259" key="3">
    <source>
        <dbReference type="PROSITE" id="PS50144"/>
    </source>
</evidence>
<organism evidence="5 6">
    <name type="scientific">Rhodosorus marinus</name>
    <dbReference type="NCBI Taxonomy" id="101924"/>
    <lineage>
        <taxon>Eukaryota</taxon>
        <taxon>Rhodophyta</taxon>
        <taxon>Stylonematophyceae</taxon>
        <taxon>Stylonematales</taxon>
        <taxon>Stylonemataceae</taxon>
        <taxon>Rhodosorus</taxon>
    </lineage>
</organism>
<gene>
    <name evidence="5" type="ORF">NDN08_008239</name>
</gene>
<evidence type="ECO:0000256" key="2">
    <source>
        <dbReference type="SAM" id="MobiDB-lite"/>
    </source>
</evidence>
<proteinExistence type="predicted"/>
<dbReference type="Gene3D" id="2.60.210.10">
    <property type="entry name" value="Apoptosis, Tumor Necrosis Factor Receptor Associated Protein 2, Chain A"/>
    <property type="match status" value="1"/>
</dbReference>
<dbReference type="PANTHER" id="PTHR24006:SF644">
    <property type="entry name" value="UBIQUITIN CARBOXYL-TERMINAL HYDROLASE 7"/>
    <property type="match status" value="1"/>
</dbReference>
<dbReference type="GO" id="GO:0004843">
    <property type="term" value="F:cysteine-type deubiquitinase activity"/>
    <property type="evidence" value="ECO:0007669"/>
    <property type="project" value="InterPro"/>
</dbReference>
<dbReference type="PANTHER" id="PTHR24006">
    <property type="entry name" value="UBIQUITIN CARBOXYL-TERMINAL HYDROLASE"/>
    <property type="match status" value="1"/>
</dbReference>
<accession>A0AAV8UZU1</accession>
<dbReference type="GO" id="GO:0005634">
    <property type="term" value="C:nucleus"/>
    <property type="evidence" value="ECO:0007669"/>
    <property type="project" value="TreeGrafter"/>
</dbReference>